<feature type="chain" id="PRO_5016248239" description="Secreted protein" evidence="1">
    <location>
        <begin position="17"/>
        <end position="88"/>
    </location>
</feature>
<dbReference type="EMBL" id="DF973847">
    <property type="protein sequence ID" value="GAU41126.1"/>
    <property type="molecule type" value="Genomic_DNA"/>
</dbReference>
<feature type="signal peptide" evidence="1">
    <location>
        <begin position="1"/>
        <end position="16"/>
    </location>
</feature>
<evidence type="ECO:0000313" key="2">
    <source>
        <dbReference type="EMBL" id="GAU41126.1"/>
    </source>
</evidence>
<evidence type="ECO:0000313" key="3">
    <source>
        <dbReference type="Proteomes" id="UP000242715"/>
    </source>
</evidence>
<evidence type="ECO:0008006" key="4">
    <source>
        <dbReference type="Google" id="ProtNLM"/>
    </source>
</evidence>
<organism evidence="2 3">
    <name type="scientific">Trifolium subterraneum</name>
    <name type="common">Subterranean clover</name>
    <dbReference type="NCBI Taxonomy" id="3900"/>
    <lineage>
        <taxon>Eukaryota</taxon>
        <taxon>Viridiplantae</taxon>
        <taxon>Streptophyta</taxon>
        <taxon>Embryophyta</taxon>
        <taxon>Tracheophyta</taxon>
        <taxon>Spermatophyta</taxon>
        <taxon>Magnoliopsida</taxon>
        <taxon>eudicotyledons</taxon>
        <taxon>Gunneridae</taxon>
        <taxon>Pentapetalae</taxon>
        <taxon>rosids</taxon>
        <taxon>fabids</taxon>
        <taxon>Fabales</taxon>
        <taxon>Fabaceae</taxon>
        <taxon>Papilionoideae</taxon>
        <taxon>50 kb inversion clade</taxon>
        <taxon>NPAAA clade</taxon>
        <taxon>Hologalegina</taxon>
        <taxon>IRL clade</taxon>
        <taxon>Trifolieae</taxon>
        <taxon>Trifolium</taxon>
    </lineage>
</organism>
<dbReference type="AlphaFoldDB" id="A0A2Z6NBS1"/>
<sequence>MLACHTWLGEFTVACSTCVAAWRTAGQLGSMCHAREGARRAGTSCIFGYKRKNMPLEPGSDFWRRNTHIHHRCTLDADESTSWKQDLS</sequence>
<protein>
    <recommendedName>
        <fullName evidence="4">Secreted protein</fullName>
    </recommendedName>
</protein>
<reference evidence="3" key="1">
    <citation type="journal article" date="2017" name="Front. Plant Sci.">
        <title>Climate Clever Clovers: New Paradigm to Reduce the Environmental Footprint of Ruminants by Breeding Low Methanogenic Forages Utilizing Haplotype Variation.</title>
        <authorList>
            <person name="Kaur P."/>
            <person name="Appels R."/>
            <person name="Bayer P.E."/>
            <person name="Keeble-Gagnere G."/>
            <person name="Wang J."/>
            <person name="Hirakawa H."/>
            <person name="Shirasawa K."/>
            <person name="Vercoe P."/>
            <person name="Stefanova K."/>
            <person name="Durmic Z."/>
            <person name="Nichols P."/>
            <person name="Revell C."/>
            <person name="Isobe S.N."/>
            <person name="Edwards D."/>
            <person name="Erskine W."/>
        </authorList>
    </citation>
    <scope>NUCLEOTIDE SEQUENCE [LARGE SCALE GENOMIC DNA]</scope>
    <source>
        <strain evidence="3">cv. Daliak</strain>
    </source>
</reference>
<name>A0A2Z6NBS1_TRISU</name>
<evidence type="ECO:0000256" key="1">
    <source>
        <dbReference type="SAM" id="SignalP"/>
    </source>
</evidence>
<accession>A0A2Z6NBS1</accession>
<keyword evidence="3" id="KW-1185">Reference proteome</keyword>
<gene>
    <name evidence="2" type="ORF">TSUD_288160</name>
</gene>
<proteinExistence type="predicted"/>
<dbReference type="Proteomes" id="UP000242715">
    <property type="component" value="Unassembled WGS sequence"/>
</dbReference>
<keyword evidence="1" id="KW-0732">Signal</keyword>